<feature type="transmembrane region" description="Helical" evidence="1">
    <location>
        <begin position="107"/>
        <end position="130"/>
    </location>
</feature>
<dbReference type="KEGG" id="cliz:G7Y31_10805"/>
<name>A0A7T0KHT9_9CORY</name>
<evidence type="ECO:0000256" key="1">
    <source>
        <dbReference type="SAM" id="Phobius"/>
    </source>
</evidence>
<dbReference type="Pfam" id="PF08044">
    <property type="entry name" value="DUF1707"/>
    <property type="match status" value="1"/>
</dbReference>
<organism evidence="3 4">
    <name type="scientific">Corynebacterium lizhenjunii</name>
    <dbReference type="NCBI Taxonomy" id="2709394"/>
    <lineage>
        <taxon>Bacteria</taxon>
        <taxon>Bacillati</taxon>
        <taxon>Actinomycetota</taxon>
        <taxon>Actinomycetes</taxon>
        <taxon>Mycobacteriales</taxon>
        <taxon>Corynebacteriaceae</taxon>
        <taxon>Corynebacterium</taxon>
    </lineage>
</organism>
<keyword evidence="4" id="KW-1185">Reference proteome</keyword>
<sequence>MRLSDADRTDAMNQLARAVGEGRLSMAEFEERSDDIMRATTRRDLVPLFADIPAQSTTELKVYSQADVNRARAAGKKPRLATALTGTLALLFGAIAAIVAASSGAGIIAGLTGTGLLFCIPILWILLYVAKIGPDSWNVPSPRKIEKQRQREIAAATAYQRAEQKAIESQLWAQRRQQAGELTGDALKLAREKFTQKFSSGH</sequence>
<feature type="transmembrane region" description="Helical" evidence="1">
    <location>
        <begin position="80"/>
        <end position="101"/>
    </location>
</feature>
<proteinExistence type="predicted"/>
<keyword evidence="1" id="KW-0812">Transmembrane</keyword>
<gene>
    <name evidence="3" type="ORF">G7Y31_10805</name>
</gene>
<keyword evidence="1" id="KW-1133">Transmembrane helix</keyword>
<reference evidence="3 4" key="1">
    <citation type="submission" date="2020-11" db="EMBL/GenBank/DDBJ databases">
        <title>Corynebacterium sp. ZJ-599.</title>
        <authorList>
            <person name="Zhou J."/>
        </authorList>
    </citation>
    <scope>NUCLEOTIDE SEQUENCE [LARGE SCALE GENOMIC DNA]</scope>
    <source>
        <strain evidence="3 4">ZJ-599</strain>
    </source>
</reference>
<dbReference type="Proteomes" id="UP000594681">
    <property type="component" value="Chromosome"/>
</dbReference>
<keyword evidence="1" id="KW-0472">Membrane</keyword>
<feature type="domain" description="DUF1707" evidence="2">
    <location>
        <begin position="1"/>
        <end position="53"/>
    </location>
</feature>
<accession>A0A7T0KHT9</accession>
<dbReference type="EMBL" id="CP064954">
    <property type="protein sequence ID" value="QPK80424.1"/>
    <property type="molecule type" value="Genomic_DNA"/>
</dbReference>
<evidence type="ECO:0000259" key="2">
    <source>
        <dbReference type="Pfam" id="PF08044"/>
    </source>
</evidence>
<dbReference type="InterPro" id="IPR012551">
    <property type="entry name" value="DUF1707_SHOCT-like"/>
</dbReference>
<evidence type="ECO:0000313" key="3">
    <source>
        <dbReference type="EMBL" id="QPK80424.1"/>
    </source>
</evidence>
<dbReference type="AlphaFoldDB" id="A0A7T0KHT9"/>
<protein>
    <submittedName>
        <fullName evidence="3">DUF1707 domain-containing protein</fullName>
    </submittedName>
</protein>
<evidence type="ECO:0000313" key="4">
    <source>
        <dbReference type="Proteomes" id="UP000594681"/>
    </source>
</evidence>